<keyword evidence="2" id="KW-1185">Reference proteome</keyword>
<evidence type="ECO:0000313" key="2">
    <source>
        <dbReference type="Proteomes" id="UP000837857"/>
    </source>
</evidence>
<proteinExistence type="predicted"/>
<feature type="non-terminal residue" evidence="1">
    <location>
        <position position="306"/>
    </location>
</feature>
<dbReference type="EMBL" id="OW152819">
    <property type="protein sequence ID" value="CAH2072973.1"/>
    <property type="molecule type" value="Genomic_DNA"/>
</dbReference>
<dbReference type="Proteomes" id="UP000837857">
    <property type="component" value="Chromosome 7"/>
</dbReference>
<protein>
    <submittedName>
        <fullName evidence="1">Uncharacterized protein</fullName>
    </submittedName>
</protein>
<gene>
    <name evidence="1" type="ORF">IPOD504_LOCUS15421</name>
</gene>
<accession>A0ABN8IZL6</accession>
<sequence length="306" mass="34378">MRAPLGRIPFAKQPRRRGSVPASSKAVARITRRDIDRRRARHLARGPTAAAARNKRSDVTLFVSVSSTLYEVLIRSDCFDVELGPVEANKRLHSTAIRLPSQPSERTVGRPLSVGSRRAFLAVEKGFPLAAHHSLAHERRRSLNAAAASIHYPMEGGARAPRRVLYCPPARRYIARQLRKRRTAYSSSLPLVNKRAVSYAPRLPFFSLRHHGEALDTDLWKTTRAGRTRREGGTIARMPLRLNVRLQHQNFPYFGAKHVDSSAPGGGGAQLRSPHYAFVIVARYFQYFPPSHYSALTGLIRRETRP</sequence>
<reference evidence="1" key="1">
    <citation type="submission" date="2022-03" db="EMBL/GenBank/DDBJ databases">
        <authorList>
            <person name="Martin H S."/>
        </authorList>
    </citation>
    <scope>NUCLEOTIDE SEQUENCE</scope>
</reference>
<organism evidence="1 2">
    <name type="scientific">Iphiclides podalirius</name>
    <name type="common">scarce swallowtail</name>
    <dbReference type="NCBI Taxonomy" id="110791"/>
    <lineage>
        <taxon>Eukaryota</taxon>
        <taxon>Metazoa</taxon>
        <taxon>Ecdysozoa</taxon>
        <taxon>Arthropoda</taxon>
        <taxon>Hexapoda</taxon>
        <taxon>Insecta</taxon>
        <taxon>Pterygota</taxon>
        <taxon>Neoptera</taxon>
        <taxon>Endopterygota</taxon>
        <taxon>Lepidoptera</taxon>
        <taxon>Glossata</taxon>
        <taxon>Ditrysia</taxon>
        <taxon>Papilionoidea</taxon>
        <taxon>Papilionidae</taxon>
        <taxon>Papilioninae</taxon>
        <taxon>Iphiclides</taxon>
    </lineage>
</organism>
<evidence type="ECO:0000313" key="1">
    <source>
        <dbReference type="EMBL" id="CAH2072973.1"/>
    </source>
</evidence>
<name>A0ABN8IZL6_9NEOP</name>